<reference evidence="2 3" key="1">
    <citation type="submission" date="2020-02" db="EMBL/GenBank/DDBJ databases">
        <authorList>
            <person name="Ferguson B K."/>
        </authorList>
    </citation>
    <scope>NUCLEOTIDE SEQUENCE [LARGE SCALE GENOMIC DNA]</scope>
</reference>
<organism evidence="2 3">
    <name type="scientific">Nesidiocoris tenuis</name>
    <dbReference type="NCBI Taxonomy" id="355587"/>
    <lineage>
        <taxon>Eukaryota</taxon>
        <taxon>Metazoa</taxon>
        <taxon>Ecdysozoa</taxon>
        <taxon>Arthropoda</taxon>
        <taxon>Hexapoda</taxon>
        <taxon>Insecta</taxon>
        <taxon>Pterygota</taxon>
        <taxon>Neoptera</taxon>
        <taxon>Paraneoptera</taxon>
        <taxon>Hemiptera</taxon>
        <taxon>Heteroptera</taxon>
        <taxon>Panheteroptera</taxon>
        <taxon>Cimicomorpha</taxon>
        <taxon>Miridae</taxon>
        <taxon>Dicyphina</taxon>
        <taxon>Nesidiocoris</taxon>
    </lineage>
</organism>
<protein>
    <submittedName>
        <fullName evidence="2">Uncharacterized protein</fullName>
    </submittedName>
</protein>
<dbReference type="Proteomes" id="UP000479000">
    <property type="component" value="Unassembled WGS sequence"/>
</dbReference>
<feature type="region of interest" description="Disordered" evidence="1">
    <location>
        <begin position="42"/>
        <end position="102"/>
    </location>
</feature>
<dbReference type="EMBL" id="CADCXU010001993">
    <property type="protein sequence ID" value="CAA9994492.1"/>
    <property type="molecule type" value="Genomic_DNA"/>
</dbReference>
<keyword evidence="3" id="KW-1185">Reference proteome</keyword>
<evidence type="ECO:0000313" key="3">
    <source>
        <dbReference type="Proteomes" id="UP000479000"/>
    </source>
</evidence>
<name>A0A6H5FYX8_9HEMI</name>
<dbReference type="AlphaFoldDB" id="A0A6H5FYX8"/>
<evidence type="ECO:0000256" key="1">
    <source>
        <dbReference type="SAM" id="MobiDB-lite"/>
    </source>
</evidence>
<evidence type="ECO:0000313" key="2">
    <source>
        <dbReference type="EMBL" id="CAA9994492.1"/>
    </source>
</evidence>
<accession>A0A6H5FYX8</accession>
<proteinExistence type="predicted"/>
<feature type="compositionally biased region" description="Polar residues" evidence="1">
    <location>
        <begin position="82"/>
        <end position="96"/>
    </location>
</feature>
<gene>
    <name evidence="2" type="ORF">NTEN_LOCUS1308</name>
</gene>
<feature type="compositionally biased region" description="Basic residues" evidence="1">
    <location>
        <begin position="66"/>
        <end position="80"/>
    </location>
</feature>
<feature type="non-terminal residue" evidence="2">
    <location>
        <position position="434"/>
    </location>
</feature>
<sequence length="434" mass="49854">MSAASSRATGAESLLHFTESLAPLVGKNVKLNVGITRGRLDQIRRNRSRSNANLRSSGFKEQPHFRSFRSNRHSPARRVNSRALSASWPSSGSNSKTPDKGHQVESARALIIVFERKSLQISHPPTLHKSLTYLRTCPRSMEIRFNVNRPQRSHSALVHPSIPFLEPMKLPQFSTAVTSLGRYLLLFVQSSPIACSCVWQRSWNKSCCKIRVEPRICRAFSIDNILSLLRNTDVSNPDARYKYDSCVTMLKVATDRSFEESPVFEMKRFQDVEMNDARPSTPLLQVQLKLIHVLKHKLQLEQKLKLILIVKLKPKLILIPKLKINLKLNLILIIKLKLKMKLNLKPKFIIKLNLKLKLKLKLEVPLSRGATYFKPWDIYKTNPIFTAPISAPEVRRYFFPASTIYHFRREILREKMRGDSTVKWSERPAKGTDS</sequence>